<reference evidence="1" key="1">
    <citation type="submission" date="2009-08" db="EMBL/GenBank/DDBJ databases">
        <authorList>
            <person name="Cheung F."/>
            <person name="Xiao Y."/>
            <person name="Chan A."/>
            <person name="Moskal W."/>
            <person name="Town C.D."/>
        </authorList>
    </citation>
    <scope>NUCLEOTIDE SEQUENCE</scope>
</reference>
<accession>C6TIY0</accession>
<sequence length="38" mass="4412">MFEVALLLFVKAKLRKLAIRVYGFRDMLHCNLGSSHYA</sequence>
<evidence type="ECO:0000313" key="1">
    <source>
        <dbReference type="EMBL" id="ACU22870.1"/>
    </source>
</evidence>
<proteinExistence type="evidence at transcript level"/>
<dbReference type="AlphaFoldDB" id="C6TIY0"/>
<organism evidence="1">
    <name type="scientific">Glycine max</name>
    <name type="common">Soybean</name>
    <name type="synonym">Glycine hispida</name>
    <dbReference type="NCBI Taxonomy" id="3847"/>
    <lineage>
        <taxon>Eukaryota</taxon>
        <taxon>Viridiplantae</taxon>
        <taxon>Streptophyta</taxon>
        <taxon>Embryophyta</taxon>
        <taxon>Tracheophyta</taxon>
        <taxon>Spermatophyta</taxon>
        <taxon>Magnoliopsida</taxon>
        <taxon>eudicotyledons</taxon>
        <taxon>Gunneridae</taxon>
        <taxon>Pentapetalae</taxon>
        <taxon>rosids</taxon>
        <taxon>fabids</taxon>
        <taxon>Fabales</taxon>
        <taxon>Fabaceae</taxon>
        <taxon>Papilionoideae</taxon>
        <taxon>50 kb inversion clade</taxon>
        <taxon>NPAAA clade</taxon>
        <taxon>indigoferoid/millettioid clade</taxon>
        <taxon>Phaseoleae</taxon>
        <taxon>Glycine</taxon>
        <taxon>Glycine subgen. Soja</taxon>
    </lineage>
</organism>
<protein>
    <submittedName>
        <fullName evidence="1">Uncharacterized protein</fullName>
    </submittedName>
</protein>
<name>C6TIY0_SOYBN</name>
<dbReference type="EMBL" id="BT097619">
    <property type="protein sequence ID" value="ACU22870.1"/>
    <property type="molecule type" value="mRNA"/>
</dbReference>